<feature type="transmembrane region" description="Helical" evidence="2">
    <location>
        <begin position="34"/>
        <end position="56"/>
    </location>
</feature>
<keyword evidence="2" id="KW-0472">Membrane</keyword>
<reference evidence="3 4" key="1">
    <citation type="submission" date="2019-07" db="EMBL/GenBank/DDBJ databases">
        <title>Whole genome shotgun sequence of Agrococcus baldri NBRC 103055.</title>
        <authorList>
            <person name="Hosoyama A."/>
            <person name="Uohara A."/>
            <person name="Ohji S."/>
            <person name="Ichikawa N."/>
        </authorList>
    </citation>
    <scope>NUCLEOTIDE SEQUENCE [LARGE SCALE GENOMIC DNA]</scope>
    <source>
        <strain evidence="3 4">NBRC 103055</strain>
    </source>
</reference>
<dbReference type="EMBL" id="BJUU01000031">
    <property type="protein sequence ID" value="GEK81579.1"/>
    <property type="molecule type" value="Genomic_DNA"/>
</dbReference>
<evidence type="ECO:0000256" key="1">
    <source>
        <dbReference type="SAM" id="MobiDB-lite"/>
    </source>
</evidence>
<evidence type="ECO:0000313" key="4">
    <source>
        <dbReference type="Proteomes" id="UP000321749"/>
    </source>
</evidence>
<name>A0AA87RJJ2_9MICO</name>
<evidence type="ECO:0000256" key="2">
    <source>
        <dbReference type="SAM" id="Phobius"/>
    </source>
</evidence>
<dbReference type="AlphaFoldDB" id="A0AA87RJJ2"/>
<sequence>MVAGRRAGLRDKAGARGHARHMSEERTGTAGTRAVFTLCLAVIVVGLAIMIVLPLVGR</sequence>
<protein>
    <submittedName>
        <fullName evidence="3">Uncharacterized protein</fullName>
    </submittedName>
</protein>
<gene>
    <name evidence="3" type="ORF">ABA31_29300</name>
</gene>
<keyword evidence="2" id="KW-1133">Transmembrane helix</keyword>
<feature type="region of interest" description="Disordered" evidence="1">
    <location>
        <begin position="1"/>
        <end position="26"/>
    </location>
</feature>
<comment type="caution">
    <text evidence="3">The sequence shown here is derived from an EMBL/GenBank/DDBJ whole genome shotgun (WGS) entry which is preliminary data.</text>
</comment>
<keyword evidence="2" id="KW-0812">Transmembrane</keyword>
<proteinExistence type="predicted"/>
<dbReference type="Proteomes" id="UP000321749">
    <property type="component" value="Unassembled WGS sequence"/>
</dbReference>
<keyword evidence="4" id="KW-1185">Reference proteome</keyword>
<organism evidence="3 4">
    <name type="scientific">Agrococcus baldri</name>
    <dbReference type="NCBI Taxonomy" id="153730"/>
    <lineage>
        <taxon>Bacteria</taxon>
        <taxon>Bacillati</taxon>
        <taxon>Actinomycetota</taxon>
        <taxon>Actinomycetes</taxon>
        <taxon>Micrococcales</taxon>
        <taxon>Microbacteriaceae</taxon>
        <taxon>Agrococcus</taxon>
    </lineage>
</organism>
<evidence type="ECO:0000313" key="3">
    <source>
        <dbReference type="EMBL" id="GEK81579.1"/>
    </source>
</evidence>
<accession>A0AA87RJJ2</accession>